<evidence type="ECO:0000256" key="5">
    <source>
        <dbReference type="ARBA" id="ARBA00030755"/>
    </source>
</evidence>
<feature type="active site" description="Proton acceptor" evidence="7">
    <location>
        <position position="380"/>
    </location>
</feature>
<dbReference type="InterPro" id="IPR020616">
    <property type="entry name" value="Thiolase_N"/>
</dbReference>
<dbReference type="InterPro" id="IPR020617">
    <property type="entry name" value="Thiolase_C"/>
</dbReference>
<dbReference type="PROSITE" id="PS00737">
    <property type="entry name" value="THIOLASE_2"/>
    <property type="match status" value="1"/>
</dbReference>
<sequence>MTLDDAIPVILGGARTPFGRYRGGLAPLSAPQLGAVAIRAALERSGVPAGHVDALLMGQVVQVGAGQGPARQAGVEAGLPWSVPATTINKICLSGLTAVIDAARLVRAGDAEVVVAGGQESMSNAPHALPGSRRGIPYGDASLIDTLGDGLVDPFSGRSMGALTEEGNGVLGIGRSEQDAVAARSHARAARSGAELATEIVAVEVPGPRGSVSAVLLDEGIRPDSTEESLARLKPAFAADGTITAGSASPLSDGAAAVVVASKGYARRHDLPWLVEIGAQGQVAGPDPSLHLQPARAIQAALKRADLDVVDLDVVEINEAFAAVVLASAAELGIDPARVNTEGGAIAIGHPIGASGARLVLHAAYRLSRRGSGTAAVALCGGGGQGDALLLHVR</sequence>
<dbReference type="Pfam" id="PF00108">
    <property type="entry name" value="Thiolase_N"/>
    <property type="match status" value="1"/>
</dbReference>
<evidence type="ECO:0000256" key="4">
    <source>
        <dbReference type="ARBA" id="ARBA00023315"/>
    </source>
</evidence>
<evidence type="ECO:0000256" key="6">
    <source>
        <dbReference type="ARBA" id="ARBA00040529"/>
    </source>
</evidence>
<keyword evidence="12" id="KW-1185">Reference proteome</keyword>
<evidence type="ECO:0000256" key="3">
    <source>
        <dbReference type="ARBA" id="ARBA00022679"/>
    </source>
</evidence>
<dbReference type="Pfam" id="PF02803">
    <property type="entry name" value="Thiolase_C"/>
    <property type="match status" value="1"/>
</dbReference>
<reference evidence="11" key="1">
    <citation type="submission" date="2021-01" db="EMBL/GenBank/DDBJ databases">
        <title>Whole genome shotgun sequence of Cellulomonas chitinilytica NBRC 110799.</title>
        <authorList>
            <person name="Komaki H."/>
            <person name="Tamura T."/>
        </authorList>
    </citation>
    <scope>NUCLEOTIDE SEQUENCE</scope>
    <source>
        <strain evidence="11">NBRC 110799</strain>
    </source>
</reference>
<dbReference type="Gene3D" id="3.40.47.10">
    <property type="match status" value="2"/>
</dbReference>
<name>A0A919U1A1_9CELL</name>
<dbReference type="PANTHER" id="PTHR18919:SF107">
    <property type="entry name" value="ACETYL-COA ACETYLTRANSFERASE, CYTOSOLIC"/>
    <property type="match status" value="1"/>
</dbReference>
<dbReference type="InterPro" id="IPR020615">
    <property type="entry name" value="Thiolase_acyl_enz_int_AS"/>
</dbReference>
<gene>
    <name evidence="11" type="ORF">Cch01nite_19100</name>
</gene>
<dbReference type="InterPro" id="IPR020613">
    <property type="entry name" value="Thiolase_CS"/>
</dbReference>
<dbReference type="RefSeq" id="WP_203752041.1">
    <property type="nucleotide sequence ID" value="NZ_BONK01000005.1"/>
</dbReference>
<dbReference type="PROSITE" id="PS00099">
    <property type="entry name" value="THIOLASE_3"/>
    <property type="match status" value="1"/>
</dbReference>
<dbReference type="GO" id="GO:0003985">
    <property type="term" value="F:acetyl-CoA C-acetyltransferase activity"/>
    <property type="evidence" value="ECO:0007669"/>
    <property type="project" value="UniProtKB-EC"/>
</dbReference>
<dbReference type="PIRSF" id="PIRSF000429">
    <property type="entry name" value="Ac-CoA_Ac_transf"/>
    <property type="match status" value="1"/>
</dbReference>
<dbReference type="PANTHER" id="PTHR18919">
    <property type="entry name" value="ACETYL-COA C-ACYLTRANSFERASE"/>
    <property type="match status" value="1"/>
</dbReference>
<dbReference type="EC" id="2.3.1.9" evidence="2"/>
<comment type="caution">
    <text evidence="11">The sequence shown here is derived from an EMBL/GenBank/DDBJ whole genome shotgun (WGS) entry which is preliminary data.</text>
</comment>
<organism evidence="11 12">
    <name type="scientific">Cellulomonas chitinilytica</name>
    <dbReference type="NCBI Taxonomy" id="398759"/>
    <lineage>
        <taxon>Bacteria</taxon>
        <taxon>Bacillati</taxon>
        <taxon>Actinomycetota</taxon>
        <taxon>Actinomycetes</taxon>
        <taxon>Micrococcales</taxon>
        <taxon>Cellulomonadaceae</taxon>
        <taxon>Cellulomonas</taxon>
    </lineage>
</organism>
<dbReference type="SUPFAM" id="SSF53901">
    <property type="entry name" value="Thiolase-like"/>
    <property type="match status" value="2"/>
</dbReference>
<dbReference type="Proteomes" id="UP000632740">
    <property type="component" value="Unassembled WGS sequence"/>
</dbReference>
<evidence type="ECO:0000313" key="11">
    <source>
        <dbReference type="EMBL" id="GIG21186.1"/>
    </source>
</evidence>
<comment type="similarity">
    <text evidence="1 8">Belongs to the thiolase-like superfamily. Thiolase family.</text>
</comment>
<feature type="domain" description="Thiolase N-terminal" evidence="9">
    <location>
        <begin position="9"/>
        <end position="263"/>
    </location>
</feature>
<evidence type="ECO:0000256" key="8">
    <source>
        <dbReference type="RuleBase" id="RU003557"/>
    </source>
</evidence>
<proteinExistence type="inferred from homology"/>
<dbReference type="AlphaFoldDB" id="A0A919U1A1"/>
<evidence type="ECO:0000256" key="1">
    <source>
        <dbReference type="ARBA" id="ARBA00010982"/>
    </source>
</evidence>
<feature type="domain" description="Thiolase C-terminal" evidence="10">
    <location>
        <begin position="273"/>
        <end position="391"/>
    </location>
</feature>
<keyword evidence="3 8" id="KW-0808">Transferase</keyword>
<dbReference type="CDD" id="cd00751">
    <property type="entry name" value="thiolase"/>
    <property type="match status" value="1"/>
</dbReference>
<accession>A0A919U1A1</accession>
<evidence type="ECO:0000313" key="12">
    <source>
        <dbReference type="Proteomes" id="UP000632740"/>
    </source>
</evidence>
<evidence type="ECO:0000259" key="9">
    <source>
        <dbReference type="Pfam" id="PF00108"/>
    </source>
</evidence>
<dbReference type="InterPro" id="IPR002155">
    <property type="entry name" value="Thiolase"/>
</dbReference>
<protein>
    <recommendedName>
        <fullName evidence="6">Probable acetyl-CoA acetyltransferase</fullName>
        <ecNumber evidence="2">2.3.1.9</ecNumber>
    </recommendedName>
    <alternativeName>
        <fullName evidence="5">Acetoacetyl-CoA thiolase</fullName>
    </alternativeName>
</protein>
<dbReference type="InterPro" id="IPR016039">
    <property type="entry name" value="Thiolase-like"/>
</dbReference>
<keyword evidence="4 8" id="KW-0012">Acyltransferase</keyword>
<dbReference type="InterPro" id="IPR020610">
    <property type="entry name" value="Thiolase_AS"/>
</dbReference>
<feature type="active site" description="Acyl-thioester intermediate" evidence="7">
    <location>
        <position position="92"/>
    </location>
</feature>
<evidence type="ECO:0000256" key="7">
    <source>
        <dbReference type="PIRSR" id="PIRSR000429-1"/>
    </source>
</evidence>
<feature type="active site" description="Proton acceptor" evidence="7">
    <location>
        <position position="350"/>
    </location>
</feature>
<dbReference type="EMBL" id="BONK01000005">
    <property type="protein sequence ID" value="GIG21186.1"/>
    <property type="molecule type" value="Genomic_DNA"/>
</dbReference>
<dbReference type="PROSITE" id="PS00098">
    <property type="entry name" value="THIOLASE_1"/>
    <property type="match status" value="1"/>
</dbReference>
<evidence type="ECO:0000256" key="2">
    <source>
        <dbReference type="ARBA" id="ARBA00012705"/>
    </source>
</evidence>
<dbReference type="NCBIfam" id="TIGR01930">
    <property type="entry name" value="AcCoA-C-Actrans"/>
    <property type="match status" value="1"/>
</dbReference>
<evidence type="ECO:0000259" key="10">
    <source>
        <dbReference type="Pfam" id="PF02803"/>
    </source>
</evidence>